<feature type="transmembrane region" description="Helical" evidence="1">
    <location>
        <begin position="51"/>
        <end position="77"/>
    </location>
</feature>
<keyword evidence="1" id="KW-0812">Transmembrane</keyword>
<evidence type="ECO:0000313" key="2">
    <source>
        <dbReference type="EMBL" id="ASU33478.1"/>
    </source>
</evidence>
<accession>A0A223NV25</accession>
<gene>
    <name evidence="2" type="ORF">MuYL_1580</name>
</gene>
<keyword evidence="3" id="KW-1185">Reference proteome</keyword>
<reference evidence="2 3" key="1">
    <citation type="submission" date="2017-08" db="EMBL/GenBank/DDBJ databases">
        <title>Complete genome sequence of Mucilaginibacter sp. strain BJC16-A31.</title>
        <authorList>
            <consortium name="Henan University of Science and Technology"/>
            <person name="You X."/>
        </authorList>
    </citation>
    <scope>NUCLEOTIDE SEQUENCE [LARGE SCALE GENOMIC DNA]</scope>
    <source>
        <strain evidence="2 3">BJC16-A31</strain>
    </source>
</reference>
<evidence type="ECO:0000313" key="3">
    <source>
        <dbReference type="Proteomes" id="UP000215002"/>
    </source>
</evidence>
<protein>
    <submittedName>
        <fullName evidence="2">Uncharacterized protein</fullName>
    </submittedName>
</protein>
<keyword evidence="1" id="KW-0472">Membrane</keyword>
<dbReference type="AlphaFoldDB" id="A0A223NV25"/>
<dbReference type="KEGG" id="muc:MuYL_1580"/>
<proteinExistence type="predicted"/>
<name>A0A223NV25_9SPHI</name>
<keyword evidence="1" id="KW-1133">Transmembrane helix</keyword>
<evidence type="ECO:0000256" key="1">
    <source>
        <dbReference type="SAM" id="Phobius"/>
    </source>
</evidence>
<dbReference type="Proteomes" id="UP000215002">
    <property type="component" value="Chromosome"/>
</dbReference>
<dbReference type="EMBL" id="CP022743">
    <property type="protein sequence ID" value="ASU33478.1"/>
    <property type="molecule type" value="Genomic_DNA"/>
</dbReference>
<organism evidence="2 3">
    <name type="scientific">Mucilaginibacter xinganensis</name>
    <dbReference type="NCBI Taxonomy" id="1234841"/>
    <lineage>
        <taxon>Bacteria</taxon>
        <taxon>Pseudomonadati</taxon>
        <taxon>Bacteroidota</taxon>
        <taxon>Sphingobacteriia</taxon>
        <taxon>Sphingobacteriales</taxon>
        <taxon>Sphingobacteriaceae</taxon>
        <taxon>Mucilaginibacter</taxon>
    </lineage>
</organism>
<sequence>MVMLGVNFNEFNIPYPVFIFLLIVCAMISVLSYAGYIYWKIRDWNKYIYNVIYNLMAFFLLGLLVSVIVGFTFLVILNKD</sequence>
<feature type="transmembrane region" description="Helical" evidence="1">
    <location>
        <begin position="15"/>
        <end position="39"/>
    </location>
</feature>